<name>A0A0Q3WSC2_9BACI</name>
<dbReference type="InterPro" id="IPR011712">
    <property type="entry name" value="Sig_transdc_His_kin_sub3_dim/P"/>
</dbReference>
<keyword evidence="5 9" id="KW-0418">Kinase</keyword>
<evidence type="ECO:0000313" key="9">
    <source>
        <dbReference type="EMBL" id="KQL50853.1"/>
    </source>
</evidence>
<keyword evidence="10" id="KW-1185">Reference proteome</keyword>
<feature type="domain" description="Histidine kinase" evidence="8">
    <location>
        <begin position="290"/>
        <end position="377"/>
    </location>
</feature>
<evidence type="ECO:0000256" key="4">
    <source>
        <dbReference type="ARBA" id="ARBA00022741"/>
    </source>
</evidence>
<dbReference type="GO" id="GO:0016020">
    <property type="term" value="C:membrane"/>
    <property type="evidence" value="ECO:0007669"/>
    <property type="project" value="InterPro"/>
</dbReference>
<dbReference type="InterPro" id="IPR029016">
    <property type="entry name" value="GAF-like_dom_sf"/>
</dbReference>
<dbReference type="SUPFAM" id="SSF55874">
    <property type="entry name" value="ATPase domain of HSP90 chaperone/DNA topoisomerase II/histidine kinase"/>
    <property type="match status" value="1"/>
</dbReference>
<comment type="caution">
    <text evidence="9">The sequence shown here is derived from an EMBL/GenBank/DDBJ whole genome shotgun (WGS) entry which is preliminary data.</text>
</comment>
<dbReference type="CDD" id="cd16917">
    <property type="entry name" value="HATPase_UhpB-NarQ-NarX-like"/>
    <property type="match status" value="1"/>
</dbReference>
<dbReference type="Pfam" id="PF02518">
    <property type="entry name" value="HATPase_c"/>
    <property type="match status" value="1"/>
</dbReference>
<dbReference type="InterPro" id="IPR003018">
    <property type="entry name" value="GAF"/>
</dbReference>
<keyword evidence="7" id="KW-0902">Two-component regulatory system</keyword>
<dbReference type="EC" id="2.7.13.3" evidence="2"/>
<dbReference type="RefSeq" id="WP_055742462.1">
    <property type="nucleotide sequence ID" value="NZ_JAAIWL010000041.1"/>
</dbReference>
<gene>
    <name evidence="9" type="ORF">AN964_24900</name>
</gene>
<evidence type="ECO:0000256" key="6">
    <source>
        <dbReference type="ARBA" id="ARBA00022840"/>
    </source>
</evidence>
<evidence type="ECO:0000256" key="5">
    <source>
        <dbReference type="ARBA" id="ARBA00022777"/>
    </source>
</evidence>
<dbReference type="Pfam" id="PF13185">
    <property type="entry name" value="GAF_2"/>
    <property type="match status" value="1"/>
</dbReference>
<evidence type="ECO:0000259" key="8">
    <source>
        <dbReference type="PROSITE" id="PS50109"/>
    </source>
</evidence>
<dbReference type="SMART" id="SM00065">
    <property type="entry name" value="GAF"/>
    <property type="match status" value="1"/>
</dbReference>
<dbReference type="Gene3D" id="3.30.565.10">
    <property type="entry name" value="Histidine kinase-like ATPase, C-terminal domain"/>
    <property type="match status" value="1"/>
</dbReference>
<reference evidence="9 10" key="1">
    <citation type="submission" date="2015-09" db="EMBL/GenBank/DDBJ databases">
        <title>Genome sequencing project for genomic taxonomy and phylogenomics of Bacillus-like bacteria.</title>
        <authorList>
            <person name="Liu B."/>
            <person name="Wang J."/>
            <person name="Zhu Y."/>
            <person name="Liu G."/>
            <person name="Chen Q."/>
            <person name="Chen Z."/>
            <person name="Lan J."/>
            <person name="Che J."/>
            <person name="Ge C."/>
            <person name="Shi H."/>
            <person name="Pan Z."/>
            <person name="Liu X."/>
        </authorList>
    </citation>
    <scope>NUCLEOTIDE SEQUENCE [LARGE SCALE GENOMIC DNA]</scope>
    <source>
        <strain evidence="9 10">LMG 18435</strain>
    </source>
</reference>
<accession>A0A0Q3WSC2</accession>
<dbReference type="OrthoDB" id="9795828at2"/>
<keyword evidence="4" id="KW-0547">Nucleotide-binding</keyword>
<dbReference type="Pfam" id="PF07730">
    <property type="entry name" value="HisKA_3"/>
    <property type="match status" value="1"/>
</dbReference>
<dbReference type="PROSITE" id="PS50109">
    <property type="entry name" value="HIS_KIN"/>
    <property type="match status" value="1"/>
</dbReference>
<evidence type="ECO:0000256" key="1">
    <source>
        <dbReference type="ARBA" id="ARBA00000085"/>
    </source>
</evidence>
<dbReference type="AlphaFoldDB" id="A0A0Q3WSC2"/>
<dbReference type="PANTHER" id="PTHR24421">
    <property type="entry name" value="NITRATE/NITRITE SENSOR PROTEIN NARX-RELATED"/>
    <property type="match status" value="1"/>
</dbReference>
<protein>
    <recommendedName>
        <fullName evidence="2">histidine kinase</fullName>
        <ecNumber evidence="2">2.7.13.3</ecNumber>
    </recommendedName>
</protein>
<evidence type="ECO:0000256" key="2">
    <source>
        <dbReference type="ARBA" id="ARBA00012438"/>
    </source>
</evidence>
<organism evidence="9 10">
    <name type="scientific">Heyndrickxia shackletonii</name>
    <dbReference type="NCBI Taxonomy" id="157838"/>
    <lineage>
        <taxon>Bacteria</taxon>
        <taxon>Bacillati</taxon>
        <taxon>Bacillota</taxon>
        <taxon>Bacilli</taxon>
        <taxon>Bacillales</taxon>
        <taxon>Bacillaceae</taxon>
        <taxon>Heyndrickxia</taxon>
    </lineage>
</organism>
<dbReference type="STRING" id="157838.AN964_24900"/>
<dbReference type="PATRIC" id="fig|157838.3.peg.5484"/>
<sequence length="377" mass="41450">MEGVPLSKIIQNSELLILKEIAELLNESTEVEKMLPEVLNKLLNVTGLEIGWMFLVDGDGGYRLVAKESLPPALSLNDCSPMCSGECWCINRYNIGRLHKATNIIECKRIEDALAIKSGATNGLTHHATVPLRAGDEKFGILNVGSPNKTTFEPSELALLESVAFQIGTALKRIRLSQKEQETALIAERNRLARDLHDSVNQLLFSLSLTARGGMEMTDDEGIKETFSYLQDLAQEALGEMRALIWQLRPIGLEHGIVSSLKAYGQMLNLNMRTKISGVAGLPGKVEEALWRIGQEALANCKKHSQSADVDLSLMVANHKVEMEITDRGCGFVYMEQNEIPSLGLKSMKTRAESLNGTFHLTSAPGKGTQIKIKIPI</sequence>
<dbReference type="SUPFAM" id="SSF55781">
    <property type="entry name" value="GAF domain-like"/>
    <property type="match status" value="1"/>
</dbReference>
<dbReference type="EMBL" id="LJJC01000015">
    <property type="protein sequence ID" value="KQL50853.1"/>
    <property type="molecule type" value="Genomic_DNA"/>
</dbReference>
<evidence type="ECO:0000256" key="3">
    <source>
        <dbReference type="ARBA" id="ARBA00022679"/>
    </source>
</evidence>
<dbReference type="PANTHER" id="PTHR24421:SF40">
    <property type="entry name" value="SENSOR HISTIDINE KINASE YHCY"/>
    <property type="match status" value="1"/>
</dbReference>
<dbReference type="GO" id="GO:0000155">
    <property type="term" value="F:phosphorelay sensor kinase activity"/>
    <property type="evidence" value="ECO:0007669"/>
    <property type="project" value="InterPro"/>
</dbReference>
<evidence type="ECO:0000313" key="10">
    <source>
        <dbReference type="Proteomes" id="UP000051888"/>
    </source>
</evidence>
<dbReference type="Gene3D" id="1.20.5.1930">
    <property type="match status" value="1"/>
</dbReference>
<dbReference type="InterPro" id="IPR003594">
    <property type="entry name" value="HATPase_dom"/>
</dbReference>
<dbReference type="GO" id="GO:0005524">
    <property type="term" value="F:ATP binding"/>
    <property type="evidence" value="ECO:0007669"/>
    <property type="project" value="UniProtKB-KW"/>
</dbReference>
<proteinExistence type="predicted"/>
<keyword evidence="3" id="KW-0808">Transferase</keyword>
<dbReference type="Proteomes" id="UP000051888">
    <property type="component" value="Unassembled WGS sequence"/>
</dbReference>
<dbReference type="Gene3D" id="3.30.450.40">
    <property type="match status" value="1"/>
</dbReference>
<dbReference type="InterPro" id="IPR005467">
    <property type="entry name" value="His_kinase_dom"/>
</dbReference>
<dbReference type="InterPro" id="IPR050482">
    <property type="entry name" value="Sensor_HK_TwoCompSys"/>
</dbReference>
<evidence type="ECO:0000256" key="7">
    <source>
        <dbReference type="ARBA" id="ARBA00023012"/>
    </source>
</evidence>
<dbReference type="InterPro" id="IPR036890">
    <property type="entry name" value="HATPase_C_sf"/>
</dbReference>
<dbReference type="GO" id="GO:0046983">
    <property type="term" value="F:protein dimerization activity"/>
    <property type="evidence" value="ECO:0007669"/>
    <property type="project" value="InterPro"/>
</dbReference>
<comment type="catalytic activity">
    <reaction evidence="1">
        <text>ATP + protein L-histidine = ADP + protein N-phospho-L-histidine.</text>
        <dbReference type="EC" id="2.7.13.3"/>
    </reaction>
</comment>
<keyword evidence="6" id="KW-0067">ATP-binding</keyword>